<keyword evidence="5" id="KW-0732">Signal</keyword>
<dbReference type="Pfam" id="PF00150">
    <property type="entry name" value="Cellulase"/>
    <property type="match status" value="1"/>
</dbReference>
<evidence type="ECO:0000256" key="1">
    <source>
        <dbReference type="ARBA" id="ARBA00001678"/>
    </source>
</evidence>
<evidence type="ECO:0000256" key="7">
    <source>
        <dbReference type="ARBA" id="ARBA00023295"/>
    </source>
</evidence>
<dbReference type="EMBL" id="JANUCP010000004">
    <property type="protein sequence ID" value="MCS3919776.1"/>
    <property type="molecule type" value="Genomic_DNA"/>
</dbReference>
<dbReference type="Pfam" id="PF16586">
    <property type="entry name" value="DUF5060"/>
    <property type="match status" value="1"/>
</dbReference>
<feature type="domain" description="Glycoside hydrolase family 5" evidence="8">
    <location>
        <begin position="403"/>
        <end position="652"/>
    </location>
</feature>
<evidence type="ECO:0000256" key="3">
    <source>
        <dbReference type="ARBA" id="ARBA00012706"/>
    </source>
</evidence>
<dbReference type="RefSeq" id="WP_259096608.1">
    <property type="nucleotide sequence ID" value="NZ_CP130454.1"/>
</dbReference>
<name>A0ABT2EPB5_9BACT</name>
<evidence type="ECO:0000313" key="10">
    <source>
        <dbReference type="EMBL" id="MCS3919776.1"/>
    </source>
</evidence>
<dbReference type="Proteomes" id="UP001204798">
    <property type="component" value="Unassembled WGS sequence"/>
</dbReference>
<evidence type="ECO:0000256" key="4">
    <source>
        <dbReference type="ARBA" id="ARBA00022525"/>
    </source>
</evidence>
<protein>
    <recommendedName>
        <fullName evidence="3">mannan endo-1,4-beta-mannosidase</fullName>
        <ecNumber evidence="3">3.2.1.78</ecNumber>
    </recommendedName>
</protein>
<evidence type="ECO:0000259" key="8">
    <source>
        <dbReference type="Pfam" id="PF00150"/>
    </source>
</evidence>
<dbReference type="Gene3D" id="3.20.20.80">
    <property type="entry name" value="Glycosidases"/>
    <property type="match status" value="1"/>
</dbReference>
<proteinExistence type="predicted"/>
<comment type="catalytic activity">
    <reaction evidence="1">
        <text>Random hydrolysis of (1-&gt;4)-beta-D-mannosidic linkages in mannans, galactomannans and glucomannans.</text>
        <dbReference type="EC" id="3.2.1.78"/>
    </reaction>
</comment>
<dbReference type="InterPro" id="IPR017853">
    <property type="entry name" value="GH"/>
</dbReference>
<dbReference type="Gene3D" id="2.60.40.10">
    <property type="entry name" value="Immunoglobulins"/>
    <property type="match status" value="1"/>
</dbReference>
<dbReference type="InterPro" id="IPR013783">
    <property type="entry name" value="Ig-like_fold"/>
</dbReference>
<organism evidence="10 11">
    <name type="scientific">Candidatus Fervidibacter sacchari</name>
    <dbReference type="NCBI Taxonomy" id="1448929"/>
    <lineage>
        <taxon>Bacteria</taxon>
        <taxon>Candidatus Fervidibacterota</taxon>
        <taxon>Candidatus Fervidibacter</taxon>
    </lineage>
</organism>
<dbReference type="InterPro" id="IPR032260">
    <property type="entry name" value="DUF5060"/>
</dbReference>
<evidence type="ECO:0000259" key="9">
    <source>
        <dbReference type="Pfam" id="PF16586"/>
    </source>
</evidence>
<evidence type="ECO:0000256" key="2">
    <source>
        <dbReference type="ARBA" id="ARBA00004613"/>
    </source>
</evidence>
<comment type="caution">
    <text evidence="10">The sequence shown here is derived from an EMBL/GenBank/DDBJ whole genome shotgun (WGS) entry which is preliminary data.</text>
</comment>
<dbReference type="InterPro" id="IPR045053">
    <property type="entry name" value="MAN-like"/>
</dbReference>
<evidence type="ECO:0000313" key="11">
    <source>
        <dbReference type="Proteomes" id="UP001204798"/>
    </source>
</evidence>
<dbReference type="InterPro" id="IPR001547">
    <property type="entry name" value="Glyco_hydro_5"/>
</dbReference>
<feature type="domain" description="DUF5060" evidence="9">
    <location>
        <begin position="271"/>
        <end position="356"/>
    </location>
</feature>
<accession>A0ABT2EPB5</accession>
<dbReference type="EC" id="3.2.1.78" evidence="3"/>
<evidence type="ECO:0000256" key="5">
    <source>
        <dbReference type="ARBA" id="ARBA00022729"/>
    </source>
</evidence>
<dbReference type="PANTHER" id="PTHR31451">
    <property type="match status" value="1"/>
</dbReference>
<keyword evidence="7" id="KW-0326">Glycosidase</keyword>
<keyword evidence="11" id="KW-1185">Reference proteome</keyword>
<dbReference type="SUPFAM" id="SSF51445">
    <property type="entry name" value="(Trans)glycosidases"/>
    <property type="match status" value="1"/>
</dbReference>
<dbReference type="PANTHER" id="PTHR31451:SF39">
    <property type="entry name" value="MANNAN ENDO-1,4-BETA-MANNOSIDASE 1"/>
    <property type="match status" value="1"/>
</dbReference>
<sequence>MWVLFVSIAMMVCLEGQKAEWSFIPTGAISRLSFANSPLLQNLGAVLVKPGWQGSYADQLNPETVKVTFKTNGEQVWSGTLHGDGAEVDFVQKATVRANEIVLTYEFRPRTEVSLETLMLRCFLPTEVAAGKAIWVAFDDFNHEVWSSKFPETLPEPYHLFGRSQVSHFLWALQSGALLFDLRESNLAGINLQDDRRFRINAFELQLHLKFGKLRAGERVTSKLRLVVMNAEEAKKWISEVRKRAEQERTFTLQKRAPLRLKAIVPNAQSLRRYELLEVRIDLDATYDNPFDPEQISVEGEFIAPSGKRIIVPGFFTQDFERVVKEGREILRKVGAPYFAVRFTPTEIGTYRYRIVVTGQGTGDKGQGKRQVTSQWLTLKVSPNLQARGFVRRGKFWHLQFEDGTPFIPVGLNVCWSGNNLSAYERWFEAMRKNGANFARIWLVRWNMGLEWTPSDGNGIYLGLGKYALDNAWRIDELIRIAERNGVYLMLCLGYHGELADRQLYFGEQAWDKNPYNRKNGGPCDKPADFWTNTEARRFYKQRLRYIVARYAHSPNVLAFEFWNEFHAPAHWIKEMAQFVRSIDPYGHLLTTTYGDDAVWQLPEMDFSQTHWYGDGSQRDCVTIIVNLHRHHLERYRKPFLLGEFGIDWRTSDLTYDPKGNALHWHNGIWASLMSGGMGTACVWYWDNYIDRLNLWHHFRPVAEFVRLVGKAWLQNWRPLKHTDPVADVLSHEQQFGDFVFTPTLGWQRPTGDTFVLHRNGKVESNGETSAFLFSPSKPDLYRPPKFVVDFPQDGVMAIQVGTVSSGAVLIVRIDGKEVWRQELPEGAERKDEQGRTYREGSYREKRWVEQWRKWDYVYDREFVVPVPKGKHTVEIDNKGADWCTVTQIRFSPYRDLKFPEVDIVGIQTETAALIWVHNQQSNFQNEREREQGIRGELKPIKGLRFEVLGLKDGKYSIVLWDTWKGAITAKWQAQCRQGRLLLGLPDLQQDFALWITSR</sequence>
<evidence type="ECO:0000256" key="6">
    <source>
        <dbReference type="ARBA" id="ARBA00022801"/>
    </source>
</evidence>
<keyword evidence="6" id="KW-0378">Hydrolase</keyword>
<reference evidence="10 11" key="1">
    <citation type="submission" date="2022-08" db="EMBL/GenBank/DDBJ databases">
        <title>Bacterial and archaeal communities from various locations to study Microbial Dark Matter (Phase II).</title>
        <authorList>
            <person name="Stepanauskas R."/>
        </authorList>
    </citation>
    <scope>NUCLEOTIDE SEQUENCE [LARGE SCALE GENOMIC DNA]</scope>
    <source>
        <strain evidence="10 11">PD1</strain>
    </source>
</reference>
<gene>
    <name evidence="10" type="ORF">M2350_002193</name>
</gene>
<keyword evidence="4" id="KW-0964">Secreted</keyword>
<comment type="subcellular location">
    <subcellularLocation>
        <location evidence="2">Secreted</location>
    </subcellularLocation>
</comment>